<comment type="caution">
    <text evidence="1">The sequence shown here is derived from an EMBL/GenBank/DDBJ whole genome shotgun (WGS) entry which is preliminary data.</text>
</comment>
<dbReference type="EMBL" id="CAJVPW010007481">
    <property type="protein sequence ID" value="CAG8581518.1"/>
    <property type="molecule type" value="Genomic_DNA"/>
</dbReference>
<protein>
    <submittedName>
        <fullName evidence="1">16818_t:CDS:1</fullName>
    </submittedName>
</protein>
<proteinExistence type="predicted"/>
<dbReference type="Proteomes" id="UP000789366">
    <property type="component" value="Unassembled WGS sequence"/>
</dbReference>
<sequence length="187" mass="22313">MSDYDELYKQAVRAYNNYEYKTSYNHFLTVANSKCRIANDAKFYLAKQYEMEKIPEVAKTYNTTFNLYEQVSNSQSNFKYHAKYWLAQYYDKNNEYQQAFELYLDIYIGRPAKFKGTNLLLAERIKNNKGFFTDKEKEFQFYSDLYTNGRGYKDFARTKLIECYKDGIGVSKDEEKALQLTKESLNK</sequence>
<evidence type="ECO:0000313" key="1">
    <source>
        <dbReference type="EMBL" id="CAG8581518.1"/>
    </source>
</evidence>
<reference evidence="1" key="1">
    <citation type="submission" date="2021-06" db="EMBL/GenBank/DDBJ databases">
        <authorList>
            <person name="Kallberg Y."/>
            <person name="Tangrot J."/>
            <person name="Rosling A."/>
        </authorList>
    </citation>
    <scope>NUCLEOTIDE SEQUENCE</scope>
    <source>
        <strain evidence="1">28 12/20/2015</strain>
    </source>
</reference>
<organism evidence="1 2">
    <name type="scientific">Cetraspora pellucida</name>
    <dbReference type="NCBI Taxonomy" id="1433469"/>
    <lineage>
        <taxon>Eukaryota</taxon>
        <taxon>Fungi</taxon>
        <taxon>Fungi incertae sedis</taxon>
        <taxon>Mucoromycota</taxon>
        <taxon>Glomeromycotina</taxon>
        <taxon>Glomeromycetes</taxon>
        <taxon>Diversisporales</taxon>
        <taxon>Gigasporaceae</taxon>
        <taxon>Cetraspora</taxon>
    </lineage>
</organism>
<accession>A0ACA9MB39</accession>
<name>A0ACA9MB39_9GLOM</name>
<evidence type="ECO:0000313" key="2">
    <source>
        <dbReference type="Proteomes" id="UP000789366"/>
    </source>
</evidence>
<gene>
    <name evidence="1" type="ORF">SPELUC_LOCUS6387</name>
</gene>
<keyword evidence="2" id="KW-1185">Reference proteome</keyword>